<keyword evidence="2" id="KW-1185">Reference proteome</keyword>
<accession>A0A7W5DYG6</accession>
<proteinExistence type="predicted"/>
<sequence length="82" mass="9055">MTVVSLSTLVDVPVCLWPMTADKVYLCGGMLQRTHTRNLAGCSRQTETGNRQSGMVNNNGALFVCKIRGEFVWNNAMVYAAR</sequence>
<evidence type="ECO:0000313" key="1">
    <source>
        <dbReference type="EMBL" id="MBB3206823.1"/>
    </source>
</evidence>
<protein>
    <submittedName>
        <fullName evidence="1">Uncharacterized protein</fullName>
    </submittedName>
</protein>
<dbReference type="AlphaFoldDB" id="A0A7W5DYG6"/>
<name>A0A7W5DYG6_9BACT</name>
<dbReference type="Proteomes" id="UP000536179">
    <property type="component" value="Unassembled WGS sequence"/>
</dbReference>
<dbReference type="EMBL" id="JACHXU010000008">
    <property type="protein sequence ID" value="MBB3206823.1"/>
    <property type="molecule type" value="Genomic_DNA"/>
</dbReference>
<comment type="caution">
    <text evidence="1">The sequence shown here is derived from an EMBL/GenBank/DDBJ whole genome shotgun (WGS) entry which is preliminary data.</text>
</comment>
<organism evidence="1 2">
    <name type="scientific">Aporhodopirellula rubra</name>
    <dbReference type="NCBI Taxonomy" id="980271"/>
    <lineage>
        <taxon>Bacteria</taxon>
        <taxon>Pseudomonadati</taxon>
        <taxon>Planctomycetota</taxon>
        <taxon>Planctomycetia</taxon>
        <taxon>Pirellulales</taxon>
        <taxon>Pirellulaceae</taxon>
        <taxon>Aporhodopirellula</taxon>
    </lineage>
</organism>
<reference evidence="1 2" key="1">
    <citation type="submission" date="2020-08" db="EMBL/GenBank/DDBJ databases">
        <title>Genomic Encyclopedia of Type Strains, Phase III (KMG-III): the genomes of soil and plant-associated and newly described type strains.</title>
        <authorList>
            <person name="Whitman W."/>
        </authorList>
    </citation>
    <scope>NUCLEOTIDE SEQUENCE [LARGE SCALE GENOMIC DNA]</scope>
    <source>
        <strain evidence="1 2">CECT 8075</strain>
    </source>
</reference>
<evidence type="ECO:0000313" key="2">
    <source>
        <dbReference type="Proteomes" id="UP000536179"/>
    </source>
</evidence>
<gene>
    <name evidence="1" type="ORF">FHS27_002637</name>
</gene>